<keyword evidence="3" id="KW-1185">Reference proteome</keyword>
<dbReference type="SUPFAM" id="SSF109854">
    <property type="entry name" value="DinB/YfiT-like putative metalloenzymes"/>
    <property type="match status" value="1"/>
</dbReference>
<sequence length="150" mass="17061">MNSQKELLQEMLVQNKLTNSFALDGVTDENKNFRLTAEAASIGFIYRHIGETMNLFGYFLGVPPEIQNTTIGQQDTGQNFEIETSKSYIDLGYQMLEEVIANSKDEDWFSQIDTPFFGTVSRMRLFSHILFHNSHHAGQISLTLSRGKAF</sequence>
<dbReference type="InterPro" id="IPR034660">
    <property type="entry name" value="DinB/YfiT-like"/>
</dbReference>
<accession>A0A841MY97</accession>
<dbReference type="Proteomes" id="UP000588604">
    <property type="component" value="Unassembled WGS sequence"/>
</dbReference>
<feature type="domain" description="DinB-like" evidence="1">
    <location>
        <begin position="22"/>
        <end position="140"/>
    </location>
</feature>
<organism evidence="2 3">
    <name type="scientific">Algoriphagus iocasae</name>
    <dbReference type="NCBI Taxonomy" id="1836499"/>
    <lineage>
        <taxon>Bacteria</taxon>
        <taxon>Pseudomonadati</taxon>
        <taxon>Bacteroidota</taxon>
        <taxon>Cytophagia</taxon>
        <taxon>Cytophagales</taxon>
        <taxon>Cyclobacteriaceae</taxon>
        <taxon>Algoriphagus</taxon>
    </lineage>
</organism>
<evidence type="ECO:0000313" key="3">
    <source>
        <dbReference type="Proteomes" id="UP000588604"/>
    </source>
</evidence>
<name>A0A841MY97_9BACT</name>
<dbReference type="Gene3D" id="1.20.120.450">
    <property type="entry name" value="dinb family like domain"/>
    <property type="match status" value="1"/>
</dbReference>
<evidence type="ECO:0000259" key="1">
    <source>
        <dbReference type="Pfam" id="PF12867"/>
    </source>
</evidence>
<dbReference type="AlphaFoldDB" id="A0A841MY97"/>
<dbReference type="Pfam" id="PF12867">
    <property type="entry name" value="DinB_2"/>
    <property type="match status" value="1"/>
</dbReference>
<gene>
    <name evidence="2" type="ORF">FHS59_003231</name>
</gene>
<evidence type="ECO:0000313" key="2">
    <source>
        <dbReference type="EMBL" id="MBB6327588.1"/>
    </source>
</evidence>
<dbReference type="InterPro" id="IPR024775">
    <property type="entry name" value="DinB-like"/>
</dbReference>
<protein>
    <submittedName>
        <fullName evidence="2">Putative damage-inducible protein DinB</fullName>
    </submittedName>
</protein>
<dbReference type="RefSeq" id="WP_184496404.1">
    <property type="nucleotide sequence ID" value="NZ_JACIJO010000003.1"/>
</dbReference>
<dbReference type="EMBL" id="JACIJO010000003">
    <property type="protein sequence ID" value="MBB6327588.1"/>
    <property type="molecule type" value="Genomic_DNA"/>
</dbReference>
<reference evidence="2 3" key="1">
    <citation type="submission" date="2020-08" db="EMBL/GenBank/DDBJ databases">
        <title>Genomic Encyclopedia of Type Strains, Phase IV (KMG-IV): sequencing the most valuable type-strain genomes for metagenomic binning, comparative biology and taxonomic classification.</title>
        <authorList>
            <person name="Goeker M."/>
        </authorList>
    </citation>
    <scope>NUCLEOTIDE SEQUENCE [LARGE SCALE GENOMIC DNA]</scope>
    <source>
        <strain evidence="2 3">DSM 102044</strain>
    </source>
</reference>
<proteinExistence type="predicted"/>
<comment type="caution">
    <text evidence="2">The sequence shown here is derived from an EMBL/GenBank/DDBJ whole genome shotgun (WGS) entry which is preliminary data.</text>
</comment>